<dbReference type="PANTHER" id="PTHR37809:SF1">
    <property type="entry name" value="RIBOSOMAL PROTEIN S12 METHYLTHIOTRANSFERASE ACCESSORY FACTOR YCAO"/>
    <property type="match status" value="1"/>
</dbReference>
<dbReference type="AlphaFoldDB" id="A0A1G2T2Z0"/>
<organism evidence="2 3">
    <name type="scientific">Candidatus Zambryskibacteria bacterium RIFCSPHIGHO2_01_FULL_49_18</name>
    <dbReference type="NCBI Taxonomy" id="1802740"/>
    <lineage>
        <taxon>Bacteria</taxon>
        <taxon>Candidatus Zambryskiibacteriota</taxon>
    </lineage>
</organism>
<feature type="domain" description="YcaO" evidence="1">
    <location>
        <begin position="365"/>
        <end position="725"/>
    </location>
</feature>
<proteinExistence type="predicted"/>
<dbReference type="Pfam" id="PF02624">
    <property type="entry name" value="YcaO"/>
    <property type="match status" value="1"/>
</dbReference>
<comment type="caution">
    <text evidence="2">The sequence shown here is derived from an EMBL/GenBank/DDBJ whole genome shotgun (WGS) entry which is preliminary data.</text>
</comment>
<dbReference type="EMBL" id="MHVJ01000011">
    <property type="protein sequence ID" value="OHA91623.1"/>
    <property type="molecule type" value="Genomic_DNA"/>
</dbReference>
<dbReference type="SUPFAM" id="SSF55469">
    <property type="entry name" value="FMN-dependent nitroreductase-like"/>
    <property type="match status" value="1"/>
</dbReference>
<dbReference type="Proteomes" id="UP000178612">
    <property type="component" value="Unassembled WGS sequence"/>
</dbReference>
<evidence type="ECO:0000259" key="1">
    <source>
        <dbReference type="PROSITE" id="PS51664"/>
    </source>
</evidence>
<evidence type="ECO:0000313" key="2">
    <source>
        <dbReference type="EMBL" id="OHA91623.1"/>
    </source>
</evidence>
<accession>A0A1G2T2Z0</accession>
<dbReference type="Gene3D" id="3.40.109.10">
    <property type="entry name" value="NADH Oxidase"/>
    <property type="match status" value="1"/>
</dbReference>
<dbReference type="Pfam" id="PF00881">
    <property type="entry name" value="Nitroreductase"/>
    <property type="match status" value="1"/>
</dbReference>
<dbReference type="InterPro" id="IPR029479">
    <property type="entry name" value="Nitroreductase"/>
</dbReference>
<gene>
    <name evidence="2" type="ORF">A2758_00765</name>
</gene>
<dbReference type="GO" id="GO:0016491">
    <property type="term" value="F:oxidoreductase activity"/>
    <property type="evidence" value="ECO:0007669"/>
    <property type="project" value="InterPro"/>
</dbReference>
<dbReference type="InterPro" id="IPR000415">
    <property type="entry name" value="Nitroreductase-like"/>
</dbReference>
<protein>
    <recommendedName>
        <fullName evidence="1">YcaO domain-containing protein</fullName>
    </recommendedName>
</protein>
<dbReference type="CDD" id="cd02142">
    <property type="entry name" value="McbC_SagB-like_oxidoreductase"/>
    <property type="match status" value="1"/>
</dbReference>
<dbReference type="Gene3D" id="3.30.1330.230">
    <property type="match status" value="1"/>
</dbReference>
<dbReference type="InterPro" id="IPR003776">
    <property type="entry name" value="YcaO-like_dom"/>
</dbReference>
<reference evidence="2 3" key="1">
    <citation type="journal article" date="2016" name="Nat. Commun.">
        <title>Thousands of microbial genomes shed light on interconnected biogeochemical processes in an aquifer system.</title>
        <authorList>
            <person name="Anantharaman K."/>
            <person name="Brown C.T."/>
            <person name="Hug L.A."/>
            <person name="Sharon I."/>
            <person name="Castelle C.J."/>
            <person name="Probst A.J."/>
            <person name="Thomas B.C."/>
            <person name="Singh A."/>
            <person name="Wilkins M.J."/>
            <person name="Karaoz U."/>
            <person name="Brodie E.L."/>
            <person name="Williams K.H."/>
            <person name="Hubbard S.S."/>
            <person name="Banfield J.F."/>
        </authorList>
    </citation>
    <scope>NUCLEOTIDE SEQUENCE [LARGE SCALE GENOMIC DNA]</scope>
</reference>
<sequence>MESNSLPLVRASSIIRRHRTSFHTLNGRLILEAPQDLVRDLVNLCDGTKRYEQIMEEIGVKWERESVERLVGSLFDQGVIVDARSLDRDIWKAVENPMRFPMAAPEEKISQLVREAKERHRSDDQYCVYESQESPLKRLLECRRSERNFSGESVDFQSLINMLWSAYGEFEGPDGVFRRTSPSAGALYPLMLHIALFKETGNLHPAVYKVCYDNHGRVGFKSLSEDIDRVARAYLNPGVLAEACGVIVVSGSFTFPGEKYGNRGLLYVPLEAGHVAQNILVSAVECGVATLELGGFADALLAEALELPKEYKPLTTIAFGREGGQVGKFDKNLQISWAVPMSGRYRPSFSIASAKVIEKRSWSNGRDSSPKLALIKAVAEAKEWAACGSIPDLVSAPYTRLESAVDPRSIIRFHPAQYRTKGFPFSPFDENAEYAWASGRDYETGEQVRILADHVYFPYFPKTPYYCFANSSGCSAHSDEQTAIETAVLELIERDSFMIAYLGRLSCPTVNEETLPSDIRKRISDLREIGFEVWIKDHSLDLAPVAMVFVQNQGLSYTKCASCASFSLVHAVAHALSEVEASVLSRLQNGQPTAIKPHDVGSPLEHGRLYASKHYFRAADFLVRGKESVSFQEMGSRASRSWQELMERFTKNNLRLLTIPLYLSDEYGGSGNLHIVRAIIPGLIPMTFGNRQEPAGMERIYRIGKEFGGKELSYGELTKLPHPFE</sequence>
<dbReference type="PANTHER" id="PTHR37809">
    <property type="entry name" value="RIBOSOMAL PROTEIN S12 METHYLTHIOTRANSFERASE ACCESSORY FACTOR YCAO"/>
    <property type="match status" value="1"/>
</dbReference>
<name>A0A1G2T2Z0_9BACT</name>
<dbReference type="PROSITE" id="PS51664">
    <property type="entry name" value="YCAO"/>
    <property type="match status" value="1"/>
</dbReference>
<evidence type="ECO:0000313" key="3">
    <source>
        <dbReference type="Proteomes" id="UP000178612"/>
    </source>
</evidence>